<dbReference type="Proteomes" id="UP001474120">
    <property type="component" value="Unassembled WGS sequence"/>
</dbReference>
<evidence type="ECO:0000256" key="5">
    <source>
        <dbReference type="ARBA" id="ARBA00023098"/>
    </source>
</evidence>
<comment type="subcellular location">
    <subcellularLocation>
        <location evidence="1">Endomembrane system</location>
        <topology evidence="1">Multi-pass membrane protein</topology>
    </subcellularLocation>
</comment>
<feature type="domain" description="Fatty acid hydroxylase" evidence="8">
    <location>
        <begin position="93"/>
        <end position="229"/>
    </location>
</feature>
<keyword evidence="2 7" id="KW-0812">Transmembrane</keyword>
<evidence type="ECO:0000256" key="1">
    <source>
        <dbReference type="ARBA" id="ARBA00004127"/>
    </source>
</evidence>
<keyword evidence="4" id="KW-0560">Oxidoreductase</keyword>
<sequence length="269" mass="31667">METINTLLAIDPNYIVVGLIILFFVLETFFNRREREHVGSKINHLFHNFLFQLLAIATGSVLGFLVVTTFDGISTYQLGLFNLISMPYWFKVLAGVIILDLSDYWLHRLDHVSPLLWRQHRVHHSDTSMDASTSFRTFPTDIIFFTIGELAFSVIFGLDIMSMNIFLFLLFPVLFMQHTSLTYPIWLDKAFGWLFMMPNYHKVHHEQDQYYTDSNYGTLFIVWDKLFGTFKTKPVQEINYGLKEFEGAHKQSFFYQLRSPFINIKRVEE</sequence>
<dbReference type="InterPro" id="IPR006694">
    <property type="entry name" value="Fatty_acid_hydroxylase"/>
</dbReference>
<dbReference type="Pfam" id="PF04116">
    <property type="entry name" value="FA_hydroxylase"/>
    <property type="match status" value="1"/>
</dbReference>
<evidence type="ECO:0000313" key="10">
    <source>
        <dbReference type="Proteomes" id="UP001474120"/>
    </source>
</evidence>
<feature type="transmembrane region" description="Helical" evidence="7">
    <location>
        <begin position="166"/>
        <end position="187"/>
    </location>
</feature>
<evidence type="ECO:0000256" key="7">
    <source>
        <dbReference type="SAM" id="Phobius"/>
    </source>
</evidence>
<dbReference type="PANTHER" id="PTHR21624">
    <property type="entry name" value="STEROL DESATURASE-RELATED PROTEIN"/>
    <property type="match status" value="1"/>
</dbReference>
<dbReference type="PANTHER" id="PTHR21624:SF1">
    <property type="entry name" value="ALKYLGLYCEROL MONOOXYGENASE"/>
    <property type="match status" value="1"/>
</dbReference>
<gene>
    <name evidence="9" type="ORF">AABB81_12890</name>
</gene>
<feature type="transmembrane region" description="Helical" evidence="7">
    <location>
        <begin position="50"/>
        <end position="68"/>
    </location>
</feature>
<name>A0ABU9L302_9FLAO</name>
<dbReference type="EMBL" id="JBCDNA010000003">
    <property type="protein sequence ID" value="MEL4456798.1"/>
    <property type="molecule type" value="Genomic_DNA"/>
</dbReference>
<evidence type="ECO:0000256" key="2">
    <source>
        <dbReference type="ARBA" id="ARBA00022692"/>
    </source>
</evidence>
<evidence type="ECO:0000256" key="3">
    <source>
        <dbReference type="ARBA" id="ARBA00022989"/>
    </source>
</evidence>
<evidence type="ECO:0000256" key="6">
    <source>
        <dbReference type="ARBA" id="ARBA00023136"/>
    </source>
</evidence>
<keyword evidence="10" id="KW-1185">Reference proteome</keyword>
<keyword evidence="3 7" id="KW-1133">Transmembrane helix</keyword>
<feature type="transmembrane region" description="Helical" evidence="7">
    <location>
        <begin position="142"/>
        <end position="160"/>
    </location>
</feature>
<dbReference type="InterPro" id="IPR051689">
    <property type="entry name" value="Sterol_desaturase/TMEM195"/>
</dbReference>
<proteinExistence type="predicted"/>
<organism evidence="9 10">
    <name type="scientific">Lutimonas vermicola</name>
    <dbReference type="NCBI Taxonomy" id="414288"/>
    <lineage>
        <taxon>Bacteria</taxon>
        <taxon>Pseudomonadati</taxon>
        <taxon>Bacteroidota</taxon>
        <taxon>Flavobacteriia</taxon>
        <taxon>Flavobacteriales</taxon>
        <taxon>Flavobacteriaceae</taxon>
        <taxon>Lutimonas</taxon>
    </lineage>
</organism>
<reference evidence="9 10" key="1">
    <citation type="submission" date="2024-04" db="EMBL/GenBank/DDBJ databases">
        <title>whole genome sequencing of Lutimonas vermicola strain IMCC1616.</title>
        <authorList>
            <person name="Bae S.S."/>
        </authorList>
    </citation>
    <scope>NUCLEOTIDE SEQUENCE [LARGE SCALE GENOMIC DNA]</scope>
    <source>
        <strain evidence="9 10">IMCC1616</strain>
    </source>
</reference>
<evidence type="ECO:0000313" key="9">
    <source>
        <dbReference type="EMBL" id="MEL4456798.1"/>
    </source>
</evidence>
<protein>
    <submittedName>
        <fullName evidence="9">Sterol desaturase family protein</fullName>
    </submittedName>
</protein>
<accession>A0ABU9L302</accession>
<keyword evidence="6 7" id="KW-0472">Membrane</keyword>
<evidence type="ECO:0000256" key="4">
    <source>
        <dbReference type="ARBA" id="ARBA00023002"/>
    </source>
</evidence>
<feature type="transmembrane region" description="Helical" evidence="7">
    <location>
        <begin position="88"/>
        <end position="106"/>
    </location>
</feature>
<evidence type="ECO:0000259" key="8">
    <source>
        <dbReference type="Pfam" id="PF04116"/>
    </source>
</evidence>
<dbReference type="RefSeq" id="WP_342160963.1">
    <property type="nucleotide sequence ID" value="NZ_JBCDNA010000003.1"/>
</dbReference>
<comment type="caution">
    <text evidence="9">The sequence shown here is derived from an EMBL/GenBank/DDBJ whole genome shotgun (WGS) entry which is preliminary data.</text>
</comment>
<keyword evidence="5" id="KW-0443">Lipid metabolism</keyword>
<feature type="transmembrane region" description="Helical" evidence="7">
    <location>
        <begin position="12"/>
        <end position="30"/>
    </location>
</feature>